<evidence type="ECO:0000256" key="1">
    <source>
        <dbReference type="ARBA" id="ARBA00006484"/>
    </source>
</evidence>
<dbReference type="InterPro" id="IPR002347">
    <property type="entry name" value="SDR_fam"/>
</dbReference>
<dbReference type="RefSeq" id="WP_311621484.1">
    <property type="nucleotide sequence ID" value="NZ_JAVREV010000036.1"/>
</dbReference>
<dbReference type="PROSITE" id="PS00061">
    <property type="entry name" value="ADH_SHORT"/>
    <property type="match status" value="1"/>
</dbReference>
<comment type="similarity">
    <text evidence="1">Belongs to the short-chain dehydrogenases/reductases (SDR) family.</text>
</comment>
<protein>
    <submittedName>
        <fullName evidence="3">SDR family oxidoreductase</fullName>
    </submittedName>
</protein>
<comment type="caution">
    <text evidence="3">The sequence shown here is derived from an EMBL/GenBank/DDBJ whole genome shotgun (WGS) entry which is preliminary data.</text>
</comment>
<name>A0ABU2SEG3_9ACTN</name>
<dbReference type="SUPFAM" id="SSF51735">
    <property type="entry name" value="NAD(P)-binding Rossmann-fold domains"/>
    <property type="match status" value="1"/>
</dbReference>
<dbReference type="Pfam" id="PF13561">
    <property type="entry name" value="adh_short_C2"/>
    <property type="match status" value="1"/>
</dbReference>
<evidence type="ECO:0000313" key="3">
    <source>
        <dbReference type="EMBL" id="MDT0447371.1"/>
    </source>
</evidence>
<dbReference type="PANTHER" id="PTHR43639">
    <property type="entry name" value="OXIDOREDUCTASE, SHORT-CHAIN DEHYDROGENASE/REDUCTASE FAMILY (AFU_ORTHOLOGUE AFUA_5G02870)"/>
    <property type="match status" value="1"/>
</dbReference>
<dbReference type="InterPro" id="IPR020904">
    <property type="entry name" value="Sc_DH/Rdtase_CS"/>
</dbReference>
<dbReference type="InterPro" id="IPR036291">
    <property type="entry name" value="NAD(P)-bd_dom_sf"/>
</dbReference>
<sequence length="253" mass="26295">MGTLTGKTALVTGASRGIGRAIAERFGREGARVAVHYGRDEAAAETTVKAIESAGGSAFPLRAELGAPGDAEALWEAFDERADGLDILVNNAAINGPRRGVAGTDRAEFEQVFAVNVTAVFFIVQHGVGRLRDGGRVINISTGLTRRAADMTEVLAYTMSKGALDQLTVGLAKELGPRGITVNGVAPGVVETDMNADWLRDGDEETRRAVAAMSPLGRIADGSDIADAAAFLASDDARWVTGDWLNASGGAVL</sequence>
<gene>
    <name evidence="3" type="ORF">RM779_32960</name>
</gene>
<dbReference type="Proteomes" id="UP001183615">
    <property type="component" value="Unassembled WGS sequence"/>
</dbReference>
<evidence type="ECO:0000313" key="4">
    <source>
        <dbReference type="Proteomes" id="UP001183615"/>
    </source>
</evidence>
<keyword evidence="2" id="KW-0560">Oxidoreductase</keyword>
<evidence type="ECO:0000256" key="2">
    <source>
        <dbReference type="ARBA" id="ARBA00023002"/>
    </source>
</evidence>
<accession>A0ABU2SEG3</accession>
<keyword evidence="4" id="KW-1185">Reference proteome</keyword>
<dbReference type="PRINTS" id="PR00081">
    <property type="entry name" value="GDHRDH"/>
</dbReference>
<proteinExistence type="inferred from homology"/>
<organism evidence="3 4">
    <name type="scientific">Streptomyces johnsoniae</name>
    <dbReference type="NCBI Taxonomy" id="3075532"/>
    <lineage>
        <taxon>Bacteria</taxon>
        <taxon>Bacillati</taxon>
        <taxon>Actinomycetota</taxon>
        <taxon>Actinomycetes</taxon>
        <taxon>Kitasatosporales</taxon>
        <taxon>Streptomycetaceae</taxon>
        <taxon>Streptomyces</taxon>
    </lineage>
</organism>
<reference evidence="4" key="1">
    <citation type="submission" date="2023-07" db="EMBL/GenBank/DDBJ databases">
        <title>30 novel species of actinomycetes from the DSMZ collection.</title>
        <authorList>
            <person name="Nouioui I."/>
        </authorList>
    </citation>
    <scope>NUCLEOTIDE SEQUENCE [LARGE SCALE GENOMIC DNA]</scope>
    <source>
        <strain evidence="4">DSM 41886</strain>
    </source>
</reference>
<dbReference type="PANTHER" id="PTHR43639:SF1">
    <property type="entry name" value="SHORT-CHAIN DEHYDROGENASE_REDUCTASE FAMILY PROTEIN"/>
    <property type="match status" value="1"/>
</dbReference>
<dbReference type="Gene3D" id="3.40.50.720">
    <property type="entry name" value="NAD(P)-binding Rossmann-like Domain"/>
    <property type="match status" value="1"/>
</dbReference>
<dbReference type="PRINTS" id="PR00080">
    <property type="entry name" value="SDRFAMILY"/>
</dbReference>
<dbReference type="EMBL" id="JAVREV010000036">
    <property type="protein sequence ID" value="MDT0447371.1"/>
    <property type="molecule type" value="Genomic_DNA"/>
</dbReference>